<keyword evidence="14" id="KW-1185">Reference proteome</keyword>
<keyword evidence="6" id="KW-0812">Transmembrane</keyword>
<organism evidence="13 14">
    <name type="scientific">Thiorhodococcus minor</name>
    <dbReference type="NCBI Taxonomy" id="57489"/>
    <lineage>
        <taxon>Bacteria</taxon>
        <taxon>Pseudomonadati</taxon>
        <taxon>Pseudomonadota</taxon>
        <taxon>Gammaproteobacteria</taxon>
        <taxon>Chromatiales</taxon>
        <taxon>Chromatiaceae</taxon>
        <taxon>Thiorhodococcus</taxon>
    </lineage>
</organism>
<evidence type="ECO:0000256" key="9">
    <source>
        <dbReference type="ARBA" id="ARBA00025772"/>
    </source>
</evidence>
<evidence type="ECO:0000256" key="7">
    <source>
        <dbReference type="ARBA" id="ARBA00022989"/>
    </source>
</evidence>
<feature type="domain" description="General secretion pathway GspH" evidence="12">
    <location>
        <begin position="30"/>
        <end position="155"/>
    </location>
</feature>
<keyword evidence="8" id="KW-0472">Membrane</keyword>
<evidence type="ECO:0000256" key="3">
    <source>
        <dbReference type="ARBA" id="ARBA00022475"/>
    </source>
</evidence>
<evidence type="ECO:0000313" key="13">
    <source>
        <dbReference type="EMBL" id="NEV64734.1"/>
    </source>
</evidence>
<evidence type="ECO:0000256" key="8">
    <source>
        <dbReference type="ARBA" id="ARBA00023136"/>
    </source>
</evidence>
<evidence type="ECO:0000256" key="6">
    <source>
        <dbReference type="ARBA" id="ARBA00022692"/>
    </source>
</evidence>
<dbReference type="Proteomes" id="UP000483379">
    <property type="component" value="Unassembled WGS sequence"/>
</dbReference>
<reference evidence="13 14" key="1">
    <citation type="submission" date="2020-02" db="EMBL/GenBank/DDBJ databases">
        <title>Genome sequences of Thiorhodococcus mannitoliphagus and Thiorhodococcus minor, purple sulfur photosynthetic bacteria in the gammaproteobacterial family, Chromatiaceae.</title>
        <authorList>
            <person name="Aviles F.A."/>
            <person name="Meyer T.E."/>
            <person name="Kyndt J.A."/>
        </authorList>
    </citation>
    <scope>NUCLEOTIDE SEQUENCE [LARGE SCALE GENOMIC DNA]</scope>
    <source>
        <strain evidence="13 14">DSM 11518</strain>
    </source>
</reference>
<dbReference type="SUPFAM" id="SSF54523">
    <property type="entry name" value="Pili subunits"/>
    <property type="match status" value="1"/>
</dbReference>
<protein>
    <recommendedName>
        <fullName evidence="2">Type II secretion system protein H</fullName>
    </recommendedName>
    <alternativeName>
        <fullName evidence="10">General secretion pathway protein H</fullName>
    </alternativeName>
</protein>
<evidence type="ECO:0000256" key="5">
    <source>
        <dbReference type="ARBA" id="ARBA00022519"/>
    </source>
</evidence>
<dbReference type="GO" id="GO:0015628">
    <property type="term" value="P:protein secretion by the type II secretion system"/>
    <property type="evidence" value="ECO:0007669"/>
    <property type="project" value="InterPro"/>
</dbReference>
<dbReference type="InterPro" id="IPR045584">
    <property type="entry name" value="Pilin-like"/>
</dbReference>
<dbReference type="Pfam" id="PF12019">
    <property type="entry name" value="GspH"/>
    <property type="match status" value="1"/>
</dbReference>
<name>A0A6M0K658_9GAMM</name>
<feature type="signal peptide" evidence="11">
    <location>
        <begin position="1"/>
        <end position="19"/>
    </location>
</feature>
<dbReference type="AlphaFoldDB" id="A0A6M0K658"/>
<dbReference type="EMBL" id="JAAIJQ010000107">
    <property type="protein sequence ID" value="NEV64734.1"/>
    <property type="molecule type" value="Genomic_DNA"/>
</dbReference>
<comment type="subcellular location">
    <subcellularLocation>
        <location evidence="1">Cell inner membrane</location>
        <topology evidence="1">Single-pass membrane protein</topology>
    </subcellularLocation>
</comment>
<comment type="similarity">
    <text evidence="9">Belongs to the GSP H family.</text>
</comment>
<evidence type="ECO:0000256" key="1">
    <source>
        <dbReference type="ARBA" id="ARBA00004377"/>
    </source>
</evidence>
<sequence length="165" mass="17271">MTLAIGAILLGLAAPSFQATILNNRIATHTNDFLSALSLARSEALKRDKPVVLCKSSDLASCATTGHWEQGWIIFVDNDDDAVVDSSSGELIIRSHGPLGGDDALQGTSAISAYISFGTNGFPRTIVGDFQSGTLTFGLCGADGERNTIVMNKTGRARVVKVGCP</sequence>
<evidence type="ECO:0000259" key="12">
    <source>
        <dbReference type="Pfam" id="PF12019"/>
    </source>
</evidence>
<evidence type="ECO:0000256" key="11">
    <source>
        <dbReference type="SAM" id="SignalP"/>
    </source>
</evidence>
<keyword evidence="5" id="KW-0997">Cell inner membrane</keyword>
<feature type="chain" id="PRO_5026803062" description="Type II secretion system protein H" evidence="11">
    <location>
        <begin position="20"/>
        <end position="165"/>
    </location>
</feature>
<evidence type="ECO:0000256" key="10">
    <source>
        <dbReference type="ARBA" id="ARBA00030775"/>
    </source>
</evidence>
<evidence type="ECO:0000256" key="4">
    <source>
        <dbReference type="ARBA" id="ARBA00022481"/>
    </source>
</evidence>
<dbReference type="InterPro" id="IPR022346">
    <property type="entry name" value="T2SS_GspH"/>
</dbReference>
<keyword evidence="4" id="KW-0488">Methylation</keyword>
<keyword evidence="3" id="KW-1003">Cell membrane</keyword>
<keyword evidence="7" id="KW-1133">Transmembrane helix</keyword>
<dbReference type="Gene3D" id="3.55.40.10">
    <property type="entry name" value="minor pseudopilin epsh domain"/>
    <property type="match status" value="1"/>
</dbReference>
<accession>A0A6M0K658</accession>
<dbReference type="GO" id="GO:0015627">
    <property type="term" value="C:type II protein secretion system complex"/>
    <property type="evidence" value="ECO:0007669"/>
    <property type="project" value="InterPro"/>
</dbReference>
<proteinExistence type="inferred from homology"/>
<dbReference type="GO" id="GO:0005886">
    <property type="term" value="C:plasma membrane"/>
    <property type="evidence" value="ECO:0007669"/>
    <property type="project" value="UniProtKB-SubCell"/>
</dbReference>
<gene>
    <name evidence="13" type="ORF">G3446_23165</name>
</gene>
<comment type="caution">
    <text evidence="13">The sequence shown here is derived from an EMBL/GenBank/DDBJ whole genome shotgun (WGS) entry which is preliminary data.</text>
</comment>
<keyword evidence="11" id="KW-0732">Signal</keyword>
<evidence type="ECO:0000313" key="14">
    <source>
        <dbReference type="Proteomes" id="UP000483379"/>
    </source>
</evidence>
<evidence type="ECO:0000256" key="2">
    <source>
        <dbReference type="ARBA" id="ARBA00021549"/>
    </source>
</evidence>